<dbReference type="FunFam" id="3.40.50.300:FF:000016">
    <property type="entry name" value="Oligopeptide ABC transporter ATP-binding component"/>
    <property type="match status" value="1"/>
</dbReference>
<dbReference type="SUPFAM" id="SSF52540">
    <property type="entry name" value="P-loop containing nucleoside triphosphate hydrolases"/>
    <property type="match status" value="1"/>
</dbReference>
<dbReference type="InterPro" id="IPR050388">
    <property type="entry name" value="ABC_Ni/Peptide_Import"/>
</dbReference>
<dbReference type="GO" id="GO:0016887">
    <property type="term" value="F:ATP hydrolysis activity"/>
    <property type="evidence" value="ECO:0007669"/>
    <property type="project" value="InterPro"/>
</dbReference>
<dbReference type="GO" id="GO:0015833">
    <property type="term" value="P:peptide transport"/>
    <property type="evidence" value="ECO:0007669"/>
    <property type="project" value="InterPro"/>
</dbReference>
<evidence type="ECO:0000256" key="1">
    <source>
        <dbReference type="ARBA" id="ARBA00004417"/>
    </source>
</evidence>
<dbReference type="NCBIfam" id="TIGR01727">
    <property type="entry name" value="oligo_HPY"/>
    <property type="match status" value="1"/>
</dbReference>
<dbReference type="InterPro" id="IPR017871">
    <property type="entry name" value="ABC_transporter-like_CS"/>
</dbReference>
<dbReference type="SMART" id="SM00382">
    <property type="entry name" value="AAA"/>
    <property type="match status" value="1"/>
</dbReference>
<gene>
    <name evidence="9" type="ORF">ABB55_17265</name>
</gene>
<reference evidence="9 10" key="1">
    <citation type="submission" date="2015-09" db="EMBL/GenBank/DDBJ databases">
        <authorList>
            <person name="Jackson K.R."/>
            <person name="Lunt B.L."/>
            <person name="Fisher J.N.B."/>
            <person name="Gardner A.V."/>
            <person name="Bailey M.E."/>
            <person name="Deus L.M."/>
            <person name="Earl A.S."/>
            <person name="Gibby P.D."/>
            <person name="Hartmann K.A."/>
            <person name="Liu J.E."/>
            <person name="Manci A.M."/>
            <person name="Nielsen D.A."/>
            <person name="Solomon M.B."/>
            <person name="Breakwell D.P."/>
            <person name="Burnett S.H."/>
            <person name="Grose J.H."/>
        </authorList>
    </citation>
    <scope>NUCLEOTIDE SEQUENCE [LARGE SCALE GENOMIC DNA]</scope>
    <source>
        <strain evidence="9 10">16</strain>
    </source>
</reference>
<evidence type="ECO:0000256" key="7">
    <source>
        <dbReference type="ARBA" id="ARBA00023136"/>
    </source>
</evidence>
<dbReference type="CDD" id="cd03257">
    <property type="entry name" value="ABC_NikE_OppD_transporters"/>
    <property type="match status" value="1"/>
</dbReference>
<comment type="caution">
    <text evidence="9">The sequence shown here is derived from an EMBL/GenBank/DDBJ whole genome shotgun (WGS) entry which is preliminary data.</text>
</comment>
<dbReference type="InterPro" id="IPR003593">
    <property type="entry name" value="AAA+_ATPase"/>
</dbReference>
<evidence type="ECO:0000313" key="9">
    <source>
        <dbReference type="EMBL" id="KPL53746.1"/>
    </source>
</evidence>
<dbReference type="PANTHER" id="PTHR43297:SF7">
    <property type="entry name" value="D,D-DIPEPTIDE TRANSPORT ATP-BINDING PROTEIN DDPD-RELATED"/>
    <property type="match status" value="1"/>
</dbReference>
<dbReference type="RefSeq" id="WP_054359910.1">
    <property type="nucleotide sequence ID" value="NZ_LJYW01000001.1"/>
</dbReference>
<evidence type="ECO:0000256" key="3">
    <source>
        <dbReference type="ARBA" id="ARBA00022448"/>
    </source>
</evidence>
<accession>A0A0P6W5L2</accession>
<dbReference type="STRING" id="665126.ABB55_17265"/>
<evidence type="ECO:0000313" key="10">
    <source>
        <dbReference type="Proteomes" id="UP000048984"/>
    </source>
</evidence>
<dbReference type="PROSITE" id="PS50893">
    <property type="entry name" value="ABC_TRANSPORTER_2"/>
    <property type="match status" value="1"/>
</dbReference>
<dbReference type="Pfam" id="PF00005">
    <property type="entry name" value="ABC_tran"/>
    <property type="match status" value="1"/>
</dbReference>
<protein>
    <submittedName>
        <fullName evidence="9">ABC transporter</fullName>
    </submittedName>
</protein>
<organism evidence="9 10">
    <name type="scientific">Prosthecodimorpha hirschii</name>
    <dbReference type="NCBI Taxonomy" id="665126"/>
    <lineage>
        <taxon>Bacteria</taxon>
        <taxon>Pseudomonadati</taxon>
        <taxon>Pseudomonadota</taxon>
        <taxon>Alphaproteobacteria</taxon>
        <taxon>Hyphomicrobiales</taxon>
        <taxon>Ancalomicrobiaceae</taxon>
        <taxon>Prosthecodimorpha</taxon>
    </lineage>
</organism>
<dbReference type="PROSITE" id="PS00211">
    <property type="entry name" value="ABC_TRANSPORTER_1"/>
    <property type="match status" value="1"/>
</dbReference>
<comment type="similarity">
    <text evidence="2">Belongs to the ABC transporter superfamily.</text>
</comment>
<evidence type="ECO:0000259" key="8">
    <source>
        <dbReference type="PROSITE" id="PS50893"/>
    </source>
</evidence>
<evidence type="ECO:0000256" key="2">
    <source>
        <dbReference type="ARBA" id="ARBA00005417"/>
    </source>
</evidence>
<dbReference type="GO" id="GO:0055085">
    <property type="term" value="P:transmembrane transport"/>
    <property type="evidence" value="ECO:0007669"/>
    <property type="project" value="UniProtKB-ARBA"/>
</dbReference>
<evidence type="ECO:0000256" key="5">
    <source>
        <dbReference type="ARBA" id="ARBA00022741"/>
    </source>
</evidence>
<keyword evidence="7" id="KW-0472">Membrane</keyword>
<name>A0A0P6W5L2_9HYPH</name>
<reference evidence="9 10" key="2">
    <citation type="submission" date="2015-10" db="EMBL/GenBank/DDBJ databases">
        <title>Draft Genome Sequence of Prosthecomicrobium hirschii ATCC 27832.</title>
        <authorList>
            <person name="Daniel J."/>
            <person name="Givan S.A."/>
            <person name="Brun Y.V."/>
            <person name="Brown P.J."/>
        </authorList>
    </citation>
    <scope>NUCLEOTIDE SEQUENCE [LARGE SCALE GENOMIC DNA]</scope>
    <source>
        <strain evidence="9 10">16</strain>
    </source>
</reference>
<dbReference type="GO" id="GO:0005886">
    <property type="term" value="C:plasma membrane"/>
    <property type="evidence" value="ECO:0007669"/>
    <property type="project" value="UniProtKB-SubCell"/>
</dbReference>
<evidence type="ECO:0000256" key="4">
    <source>
        <dbReference type="ARBA" id="ARBA00022475"/>
    </source>
</evidence>
<keyword evidence="4" id="KW-1003">Cell membrane</keyword>
<feature type="domain" description="ABC transporter" evidence="8">
    <location>
        <begin position="6"/>
        <end position="255"/>
    </location>
</feature>
<sequence>MSAPLLDVRNLSVTLPFPSGPARVVRDLSFSLQAGERLGIVGESGSGKSMTALALIGLLPAIARTHGEIRFEGRDLVALPEPERAGLRGARIAMVFQEPMTSLNPVHRIGDQVAEPLLIHGRADRATARAEALRLLDRVGIPRARERLDAYPHELSGGQRQRVMIAMALACRPALLVADEPTSALDVTVQAGLIALLKELSVELGMALVIISHDLAVIGAIAERSLVMYGGAAMEEGASRAMFRAAIHPYTRGLVGASPGRHAVRGARLAAIPGTVPSPDRLPPGCPFHGRCARGTDLCRDMPPPFVGGPASRAACHHPERAP</sequence>
<dbReference type="AlphaFoldDB" id="A0A0P6W5L2"/>
<comment type="subcellular location">
    <subcellularLocation>
        <location evidence="1">Cell inner membrane</location>
        <topology evidence="1">Peripheral membrane protein</topology>
    </subcellularLocation>
</comment>
<dbReference type="EMBL" id="LJYW01000001">
    <property type="protein sequence ID" value="KPL53746.1"/>
    <property type="molecule type" value="Genomic_DNA"/>
</dbReference>
<dbReference type="Gene3D" id="3.40.50.300">
    <property type="entry name" value="P-loop containing nucleotide triphosphate hydrolases"/>
    <property type="match status" value="1"/>
</dbReference>
<keyword evidence="6" id="KW-0067">ATP-binding</keyword>
<keyword evidence="5" id="KW-0547">Nucleotide-binding</keyword>
<dbReference type="InterPro" id="IPR013563">
    <property type="entry name" value="Oligopep_ABC_C"/>
</dbReference>
<dbReference type="PANTHER" id="PTHR43297">
    <property type="entry name" value="OLIGOPEPTIDE TRANSPORT ATP-BINDING PROTEIN APPD"/>
    <property type="match status" value="1"/>
</dbReference>
<dbReference type="Pfam" id="PF08352">
    <property type="entry name" value="oligo_HPY"/>
    <property type="match status" value="1"/>
</dbReference>
<evidence type="ECO:0000256" key="6">
    <source>
        <dbReference type="ARBA" id="ARBA00022840"/>
    </source>
</evidence>
<keyword evidence="3" id="KW-0813">Transport</keyword>
<dbReference type="InterPro" id="IPR003439">
    <property type="entry name" value="ABC_transporter-like_ATP-bd"/>
</dbReference>
<keyword evidence="10" id="KW-1185">Reference proteome</keyword>
<proteinExistence type="inferred from homology"/>
<dbReference type="GO" id="GO:0005524">
    <property type="term" value="F:ATP binding"/>
    <property type="evidence" value="ECO:0007669"/>
    <property type="project" value="UniProtKB-KW"/>
</dbReference>
<dbReference type="Proteomes" id="UP000048984">
    <property type="component" value="Unassembled WGS sequence"/>
</dbReference>
<dbReference type="InterPro" id="IPR027417">
    <property type="entry name" value="P-loop_NTPase"/>
</dbReference>